<keyword evidence="6 8" id="KW-0808">Transferase</keyword>
<accession>A0AAN7W2P5</accession>
<dbReference type="InterPro" id="IPR029063">
    <property type="entry name" value="SAM-dependent_MTases_sf"/>
</dbReference>
<keyword evidence="5 8" id="KW-0489">Methyltransferase</keyword>
<dbReference type="Proteomes" id="UP001306508">
    <property type="component" value="Unassembled WGS sequence"/>
</dbReference>
<comment type="similarity">
    <text evidence="2 8">Belongs to the methyltransferase superfamily. LCMT family.</text>
</comment>
<dbReference type="PANTHER" id="PTHR13600">
    <property type="entry name" value="LEUCINE CARBOXYL METHYLTRANSFERASE"/>
    <property type="match status" value="1"/>
</dbReference>
<dbReference type="InterPro" id="IPR007213">
    <property type="entry name" value="Ppm1/Ppm2/Tcmp"/>
</dbReference>
<evidence type="ECO:0000256" key="5">
    <source>
        <dbReference type="ARBA" id="ARBA00022603"/>
    </source>
</evidence>
<sequence>MQSIQQTDFDAFSAKLACISKGYLPTNRQALIDPIEKWDQFYQDYKSLYFEYLNTIKISTLKGKRLFLKITRAMQSSQPVMNYGTYLRTLSIDIPLLQYLNSNLIHKQCQIVNLGCGSDLRCLQILNNKDIFPHVIKYIDLDFKESVELKQSILKSISSSQNSLVPIDTTWGGRFEAVASDLNDLDNTLLILKSKLDVKIPTIFITECTLCYIKEKESQDLIDSIRTVFDSGLWISYDPIGGANSDNRFGIIMKENLLMSRNLDLPTLLLYNSKESYSNRWKNYKDVKIQNMWDFLNSNLHPMELKRLQSLQFLDEFEELKIMQNHYVTMNARW</sequence>
<dbReference type="Gene3D" id="3.40.50.150">
    <property type="entry name" value="Vaccinia Virus protein VP39"/>
    <property type="match status" value="1"/>
</dbReference>
<dbReference type="EMBL" id="JAWIZZ010000045">
    <property type="protein sequence ID" value="KAK5779871.1"/>
    <property type="molecule type" value="Genomic_DNA"/>
</dbReference>
<evidence type="ECO:0000256" key="9">
    <source>
        <dbReference type="PIRSR" id="PIRSR016305-1"/>
    </source>
</evidence>
<feature type="binding site" evidence="9">
    <location>
        <position position="88"/>
    </location>
    <ligand>
        <name>S-adenosyl-L-methionine</name>
        <dbReference type="ChEBI" id="CHEBI:59789"/>
    </ligand>
</feature>
<proteinExistence type="inferred from homology"/>
<feature type="binding site" evidence="9">
    <location>
        <position position="115"/>
    </location>
    <ligand>
        <name>S-adenosyl-L-methionine</name>
        <dbReference type="ChEBI" id="CHEBI:59789"/>
    </ligand>
</feature>
<keyword evidence="11" id="KW-1185">Reference proteome</keyword>
<evidence type="ECO:0000256" key="2">
    <source>
        <dbReference type="ARBA" id="ARBA00010703"/>
    </source>
</evidence>
<dbReference type="PIRSF" id="PIRSF016305">
    <property type="entry name" value="LCM_mtfrase"/>
    <property type="match status" value="1"/>
</dbReference>
<dbReference type="GO" id="GO:0018423">
    <property type="term" value="F:protein C-terminal leucine carboxyl O-methyltransferase activity"/>
    <property type="evidence" value="ECO:0007669"/>
    <property type="project" value="UniProtKB-EC"/>
</dbReference>
<evidence type="ECO:0000256" key="3">
    <source>
        <dbReference type="ARBA" id="ARBA00012834"/>
    </source>
</evidence>
<dbReference type="AlphaFoldDB" id="A0AAN7W2P5"/>
<dbReference type="EC" id="2.1.1.233" evidence="3 8"/>
<name>A0AAN7W2P5_9SACH</name>
<dbReference type="PANTHER" id="PTHR13600:SF21">
    <property type="entry name" value="LEUCINE CARBOXYL METHYLTRANSFERASE 1"/>
    <property type="match status" value="1"/>
</dbReference>
<evidence type="ECO:0000256" key="7">
    <source>
        <dbReference type="ARBA" id="ARBA00022691"/>
    </source>
</evidence>
<protein>
    <recommendedName>
        <fullName evidence="4 8">Leucine carboxyl methyltransferase 1</fullName>
        <ecNumber evidence="3 8">2.1.1.233</ecNumber>
    </recommendedName>
</protein>
<evidence type="ECO:0000313" key="11">
    <source>
        <dbReference type="Proteomes" id="UP001306508"/>
    </source>
</evidence>
<comment type="caution">
    <text evidence="10">The sequence shown here is derived from an EMBL/GenBank/DDBJ whole genome shotgun (WGS) entry which is preliminary data.</text>
</comment>
<reference evidence="11" key="1">
    <citation type="submission" date="2023-07" db="EMBL/GenBank/DDBJ databases">
        <title>A draft genome of Kazachstania heterogenica Y-27499.</title>
        <authorList>
            <person name="Donic C."/>
            <person name="Kralova J.S."/>
            <person name="Fidel L."/>
            <person name="Ben-Dor S."/>
            <person name="Jung S."/>
        </authorList>
    </citation>
    <scope>NUCLEOTIDE SEQUENCE [LARGE SCALE GENOMIC DNA]</scope>
    <source>
        <strain evidence="11">Y27499</strain>
    </source>
</reference>
<feature type="binding site" evidence="9">
    <location>
        <position position="207"/>
    </location>
    <ligand>
        <name>S-adenosyl-L-methionine</name>
        <dbReference type="ChEBI" id="CHEBI:59789"/>
    </ligand>
</feature>
<dbReference type="GO" id="GO:0032259">
    <property type="term" value="P:methylation"/>
    <property type="evidence" value="ECO:0007669"/>
    <property type="project" value="UniProtKB-KW"/>
</dbReference>
<evidence type="ECO:0000256" key="1">
    <source>
        <dbReference type="ARBA" id="ARBA00000724"/>
    </source>
</evidence>
<dbReference type="SUPFAM" id="SSF53335">
    <property type="entry name" value="S-adenosyl-L-methionine-dependent methyltransferases"/>
    <property type="match status" value="1"/>
</dbReference>
<evidence type="ECO:0000256" key="6">
    <source>
        <dbReference type="ARBA" id="ARBA00022679"/>
    </source>
</evidence>
<evidence type="ECO:0000256" key="4">
    <source>
        <dbReference type="ARBA" id="ARBA00017497"/>
    </source>
</evidence>
<dbReference type="Pfam" id="PF04072">
    <property type="entry name" value="LCM"/>
    <property type="match status" value="1"/>
</dbReference>
<keyword evidence="7 8" id="KW-0949">S-adenosyl-L-methionine</keyword>
<comment type="catalytic activity">
    <reaction evidence="1 8">
        <text>[phosphatase 2A protein]-C-terminal L-leucine + S-adenosyl-L-methionine = [phosphatase 2A protein]-C-terminal L-leucine methyl ester + S-adenosyl-L-homocysteine</text>
        <dbReference type="Rhea" id="RHEA:48544"/>
        <dbReference type="Rhea" id="RHEA-COMP:12134"/>
        <dbReference type="Rhea" id="RHEA-COMP:12135"/>
        <dbReference type="ChEBI" id="CHEBI:57856"/>
        <dbReference type="ChEBI" id="CHEBI:59789"/>
        <dbReference type="ChEBI" id="CHEBI:90516"/>
        <dbReference type="ChEBI" id="CHEBI:90517"/>
        <dbReference type="EC" id="2.1.1.233"/>
    </reaction>
</comment>
<gene>
    <name evidence="10" type="ORF">RI543_002409</name>
</gene>
<dbReference type="InterPro" id="IPR016651">
    <property type="entry name" value="LCMT1"/>
</dbReference>
<evidence type="ECO:0000256" key="8">
    <source>
        <dbReference type="PIRNR" id="PIRNR016305"/>
    </source>
</evidence>
<comment type="function">
    <text evidence="8">Methylates the carboxyl group of the C-terminal leucine residue of protein phosphatase 2A catalytic subunits to form alpha-leucine ester residues.</text>
</comment>
<organism evidence="10 11">
    <name type="scientific">Arxiozyma heterogenica</name>
    <dbReference type="NCBI Taxonomy" id="278026"/>
    <lineage>
        <taxon>Eukaryota</taxon>
        <taxon>Fungi</taxon>
        <taxon>Dikarya</taxon>
        <taxon>Ascomycota</taxon>
        <taxon>Saccharomycotina</taxon>
        <taxon>Saccharomycetes</taxon>
        <taxon>Saccharomycetales</taxon>
        <taxon>Saccharomycetaceae</taxon>
        <taxon>Arxiozyma</taxon>
    </lineage>
</organism>
<evidence type="ECO:0000313" key="10">
    <source>
        <dbReference type="EMBL" id="KAK5779871.1"/>
    </source>
</evidence>
<feature type="binding site" evidence="9">
    <location>
        <begin position="181"/>
        <end position="182"/>
    </location>
    <ligand>
        <name>S-adenosyl-L-methionine</name>
        <dbReference type="ChEBI" id="CHEBI:59789"/>
    </ligand>
</feature>